<name>A0A545UQ46_9HYPO</name>
<evidence type="ECO:0000313" key="2">
    <source>
        <dbReference type="Proteomes" id="UP000315783"/>
    </source>
</evidence>
<keyword evidence="2" id="KW-1185">Reference proteome</keyword>
<accession>A0A545UQ46</accession>
<proteinExistence type="predicted"/>
<comment type="caution">
    <text evidence="1">The sequence shown here is derived from an EMBL/GenBank/DDBJ whole genome shotgun (WGS) entry which is preliminary data.</text>
</comment>
<protein>
    <submittedName>
        <fullName evidence="1">Uncharacterized protein</fullName>
    </submittedName>
</protein>
<organism evidence="1 2">
    <name type="scientific">Cordyceps javanica</name>
    <dbReference type="NCBI Taxonomy" id="43265"/>
    <lineage>
        <taxon>Eukaryota</taxon>
        <taxon>Fungi</taxon>
        <taxon>Dikarya</taxon>
        <taxon>Ascomycota</taxon>
        <taxon>Pezizomycotina</taxon>
        <taxon>Sordariomycetes</taxon>
        <taxon>Hypocreomycetidae</taxon>
        <taxon>Hypocreales</taxon>
        <taxon>Cordycipitaceae</taxon>
        <taxon>Cordyceps</taxon>
    </lineage>
</organism>
<sequence length="75" mass="8224">MQNYIASTGVGVLDGCPFCHRIRLHGGVWNLASSSANTPSFVVLPGTYRGLRMKQATRRWDSVQICGNSDVFPLL</sequence>
<reference evidence="1 2" key="1">
    <citation type="journal article" date="2019" name="Appl. Microbiol. Biotechnol.">
        <title>Genome sequence of Isaria javanica and comparative genome analysis insights into family S53 peptidase evolution in fungal entomopathogens.</title>
        <authorList>
            <person name="Lin R."/>
            <person name="Zhang X."/>
            <person name="Xin B."/>
            <person name="Zou M."/>
            <person name="Gao Y."/>
            <person name="Qin F."/>
            <person name="Hu Q."/>
            <person name="Xie B."/>
            <person name="Cheng X."/>
        </authorList>
    </citation>
    <scope>NUCLEOTIDE SEQUENCE [LARGE SCALE GENOMIC DNA]</scope>
    <source>
        <strain evidence="1 2">IJ1G</strain>
    </source>
</reference>
<dbReference type="Proteomes" id="UP000315783">
    <property type="component" value="Unassembled WGS sequence"/>
</dbReference>
<dbReference type="AlphaFoldDB" id="A0A545UQ46"/>
<dbReference type="EMBL" id="SPUK01000018">
    <property type="protein sequence ID" value="TQV91580.1"/>
    <property type="molecule type" value="Genomic_DNA"/>
</dbReference>
<evidence type="ECO:0000313" key="1">
    <source>
        <dbReference type="EMBL" id="TQV91580.1"/>
    </source>
</evidence>
<gene>
    <name evidence="1" type="ORF">IF1G_09646</name>
</gene>